<feature type="binding site" evidence="11">
    <location>
        <position position="129"/>
    </location>
    <ligand>
        <name>Mg(2+)</name>
        <dbReference type="ChEBI" id="CHEBI:18420"/>
    </ligand>
</feature>
<dbReference type="NCBIfam" id="NF006506">
    <property type="entry name" value="PRK08942.1"/>
    <property type="match status" value="1"/>
</dbReference>
<dbReference type="Pfam" id="PF13242">
    <property type="entry name" value="Hydrolase_like"/>
    <property type="match status" value="1"/>
</dbReference>
<evidence type="ECO:0000256" key="2">
    <source>
        <dbReference type="ARBA" id="ARBA00022490"/>
    </source>
</evidence>
<dbReference type="InterPro" id="IPR023214">
    <property type="entry name" value="HAD_sf"/>
</dbReference>
<gene>
    <name evidence="12" type="primary">gmhB</name>
    <name evidence="12" type="ORF">CSUIS_1228</name>
</gene>
<organism evidence="12 13">
    <name type="scientific">Campylobacter porcelli</name>
    <dbReference type="NCBI Taxonomy" id="1660073"/>
    <lineage>
        <taxon>Bacteria</taxon>
        <taxon>Pseudomonadati</taxon>
        <taxon>Campylobacterota</taxon>
        <taxon>Epsilonproteobacteria</taxon>
        <taxon>Campylobacterales</taxon>
        <taxon>Campylobacteraceae</taxon>
        <taxon>Campylobacter</taxon>
    </lineage>
</organism>
<keyword evidence="2 7" id="KW-0963">Cytoplasm</keyword>
<dbReference type="CDD" id="cd07503">
    <property type="entry name" value="HAD_HisB-N"/>
    <property type="match status" value="1"/>
</dbReference>
<feature type="site" description="Stabilizes the phosphoryl group" evidence="10">
    <location>
        <position position="103"/>
    </location>
</feature>
<evidence type="ECO:0000256" key="7">
    <source>
        <dbReference type="PIRNR" id="PIRNR004682"/>
    </source>
</evidence>
<evidence type="ECO:0000256" key="8">
    <source>
        <dbReference type="PIRSR" id="PIRSR004682-1"/>
    </source>
</evidence>
<name>A0A1X9SXM7_9BACT</name>
<feature type="binding site" evidence="9">
    <location>
        <begin position="10"/>
        <end position="12"/>
    </location>
    <ligand>
        <name>substrate</name>
    </ligand>
</feature>
<keyword evidence="5 7" id="KW-0119">Carbohydrate metabolism</keyword>
<dbReference type="Gene3D" id="3.40.50.1000">
    <property type="entry name" value="HAD superfamily/HAD-like"/>
    <property type="match status" value="1"/>
</dbReference>
<evidence type="ECO:0000256" key="3">
    <source>
        <dbReference type="ARBA" id="ARBA00022723"/>
    </source>
</evidence>
<evidence type="ECO:0000256" key="6">
    <source>
        <dbReference type="ARBA" id="ARBA00031828"/>
    </source>
</evidence>
<evidence type="ECO:0000256" key="11">
    <source>
        <dbReference type="PIRSR" id="PIRSR004682-4"/>
    </source>
</evidence>
<evidence type="ECO:0000256" key="1">
    <source>
        <dbReference type="ARBA" id="ARBA00004496"/>
    </source>
</evidence>
<accession>A0A1X9SXM7</accession>
<comment type="similarity">
    <text evidence="7">Belongs to the gmhB family.</text>
</comment>
<proteinExistence type="inferred from homology"/>
<dbReference type="NCBIfam" id="TIGR01662">
    <property type="entry name" value="HAD-SF-IIIA"/>
    <property type="match status" value="1"/>
</dbReference>
<dbReference type="GO" id="GO:0046872">
    <property type="term" value="F:metal ion binding"/>
    <property type="evidence" value="ECO:0007669"/>
    <property type="project" value="UniProtKB-KW"/>
</dbReference>
<feature type="binding site" evidence="9">
    <location>
        <position position="129"/>
    </location>
    <ligand>
        <name>substrate</name>
    </ligand>
</feature>
<dbReference type="KEGG" id="camy:CSUIS_1228"/>
<keyword evidence="11" id="KW-0460">Magnesium</keyword>
<evidence type="ECO:0000256" key="4">
    <source>
        <dbReference type="ARBA" id="ARBA00022801"/>
    </source>
</evidence>
<reference evidence="13" key="1">
    <citation type="journal article" date="2017" name="Genome Biol. Evol.">
        <title>Comparative Genomic Analysis Identifies a Campylobacter Clade Deficient in Selenium Metabolism.</title>
        <authorList>
            <person name="Miller W.G."/>
            <person name="Yee E."/>
            <person name="Lopes B.S."/>
            <person name="Chapman M.H."/>
            <person name="Huynh S."/>
            <person name="Bono J.L."/>
            <person name="Parker C.T."/>
            <person name="Strachan N.J.C."/>
            <person name="Forbes K.J."/>
        </authorList>
    </citation>
    <scope>NUCLEOTIDE SEQUENCE [LARGE SCALE GENOMIC DNA]</scope>
    <source>
        <strain evidence="13">RM6137</strain>
    </source>
</reference>
<dbReference type="EMBL" id="CP018789">
    <property type="protein sequence ID" value="ARR01027.1"/>
    <property type="molecule type" value="Genomic_DNA"/>
</dbReference>
<evidence type="ECO:0000256" key="9">
    <source>
        <dbReference type="PIRSR" id="PIRSR004682-2"/>
    </source>
</evidence>
<comment type="subcellular location">
    <subcellularLocation>
        <location evidence="1 7">Cytoplasm</location>
    </subcellularLocation>
</comment>
<dbReference type="InterPro" id="IPR006549">
    <property type="entry name" value="HAD-SF_hydro_IIIA"/>
</dbReference>
<dbReference type="RefSeq" id="WP_086297955.1">
    <property type="nucleotide sequence ID" value="NZ_CP018789.1"/>
</dbReference>
<feature type="binding site" evidence="9">
    <location>
        <begin position="52"/>
        <end position="55"/>
    </location>
    <ligand>
        <name>substrate</name>
    </ligand>
</feature>
<keyword evidence="11" id="KW-0862">Zinc</keyword>
<feature type="site" description="Contributes to substrate recognition" evidence="10">
    <location>
        <position position="102"/>
    </location>
</feature>
<dbReference type="EC" id="3.1.3.-" evidence="7"/>
<feature type="binding site" evidence="11">
    <location>
        <position position="101"/>
    </location>
    <ligand>
        <name>Zn(2+)</name>
        <dbReference type="ChEBI" id="CHEBI:29105"/>
    </ligand>
</feature>
<dbReference type="NCBIfam" id="TIGR00213">
    <property type="entry name" value="GmhB_yaeD"/>
    <property type="match status" value="1"/>
</dbReference>
<dbReference type="GO" id="GO:0005975">
    <property type="term" value="P:carbohydrate metabolic process"/>
    <property type="evidence" value="ECO:0007669"/>
    <property type="project" value="InterPro"/>
</dbReference>
<feature type="binding site" evidence="11">
    <location>
        <position position="128"/>
    </location>
    <ligand>
        <name>Mg(2+)</name>
        <dbReference type="ChEBI" id="CHEBI:18420"/>
    </ligand>
</feature>
<feature type="site" description="Stabilizes the phosphoryl group" evidence="10">
    <location>
        <position position="52"/>
    </location>
</feature>
<dbReference type="AlphaFoldDB" id="A0A1X9SXM7"/>
<feature type="binding site" evidence="11">
    <location>
        <position position="10"/>
    </location>
    <ligand>
        <name>Mg(2+)</name>
        <dbReference type="ChEBI" id="CHEBI:18420"/>
    </ligand>
</feature>
<feature type="active site" description="Nucleophile" evidence="8">
    <location>
        <position position="10"/>
    </location>
</feature>
<evidence type="ECO:0000256" key="10">
    <source>
        <dbReference type="PIRSR" id="PIRSR004682-3"/>
    </source>
</evidence>
<dbReference type="STRING" id="1660073.CSUIS_1228"/>
<dbReference type="InterPro" id="IPR004446">
    <property type="entry name" value="Heptose_bisP_phosphatase"/>
</dbReference>
<keyword evidence="4 7" id="KW-0378">Hydrolase</keyword>
<dbReference type="GO" id="GO:0016791">
    <property type="term" value="F:phosphatase activity"/>
    <property type="evidence" value="ECO:0007669"/>
    <property type="project" value="InterPro"/>
</dbReference>
<feature type="binding site" evidence="11">
    <location>
        <position position="12"/>
    </location>
    <ligand>
        <name>Mg(2+)</name>
        <dbReference type="ChEBI" id="CHEBI:18420"/>
    </ligand>
</feature>
<feature type="binding site" evidence="11">
    <location>
        <position position="99"/>
    </location>
    <ligand>
        <name>Zn(2+)</name>
        <dbReference type="ChEBI" id="CHEBI:29105"/>
    </ligand>
</feature>
<comment type="cofactor">
    <cofactor evidence="11">
        <name>Zn(2+)</name>
        <dbReference type="ChEBI" id="CHEBI:29105"/>
    </cofactor>
</comment>
<dbReference type="SUPFAM" id="SSF56784">
    <property type="entry name" value="HAD-like"/>
    <property type="match status" value="1"/>
</dbReference>
<evidence type="ECO:0000313" key="12">
    <source>
        <dbReference type="EMBL" id="ARR01027.1"/>
    </source>
</evidence>
<feature type="binding site" evidence="11">
    <location>
        <position position="91"/>
    </location>
    <ligand>
        <name>Zn(2+)</name>
        <dbReference type="ChEBI" id="CHEBI:29105"/>
    </ligand>
</feature>
<dbReference type="GO" id="GO:0005737">
    <property type="term" value="C:cytoplasm"/>
    <property type="evidence" value="ECO:0007669"/>
    <property type="project" value="UniProtKB-SubCell"/>
</dbReference>
<comment type="cofactor">
    <cofactor evidence="11">
        <name>Mg(2+)</name>
        <dbReference type="ChEBI" id="CHEBI:18420"/>
    </cofactor>
</comment>
<evidence type="ECO:0000313" key="13">
    <source>
        <dbReference type="Proteomes" id="UP000194260"/>
    </source>
</evidence>
<protein>
    <recommendedName>
        <fullName evidence="6 7">D,D-heptose 1,7-bisphosphate phosphatase</fullName>
        <ecNumber evidence="7">3.1.3.-</ecNumber>
    </recommendedName>
</protein>
<evidence type="ECO:0000256" key="5">
    <source>
        <dbReference type="ARBA" id="ARBA00023277"/>
    </source>
</evidence>
<feature type="binding site" evidence="9">
    <location>
        <begin position="102"/>
        <end position="103"/>
    </location>
    <ligand>
        <name>substrate</name>
    </ligand>
</feature>
<sequence>MEKIKALFLDRDGVINKDPGYVYRIEDFEFMPGIFEALSGFMALGFEIFVVTNQSGIGRKYYTQADFDNLSYYMISEFKKRGVSIKKIYYCPHTPDDNCSCRKPKSGMFLQALSEFDIDMKSSIMIGDKKSDIEAASGAGVGKSFLIDGDKFSSVLDILECVKGYE</sequence>
<dbReference type="PANTHER" id="PTHR42891">
    <property type="entry name" value="D-GLYCERO-BETA-D-MANNO-HEPTOSE-1,7-BISPHOSPHATE 7-PHOSPHATASE"/>
    <property type="match status" value="1"/>
</dbReference>
<feature type="active site" description="Proton donor" evidence="8">
    <location>
        <position position="12"/>
    </location>
</feature>
<dbReference type="Proteomes" id="UP000194260">
    <property type="component" value="Chromosome"/>
</dbReference>
<feature type="binding site" evidence="11">
    <location>
        <position position="93"/>
    </location>
    <ligand>
        <name>Zn(2+)</name>
        <dbReference type="ChEBI" id="CHEBI:29105"/>
    </ligand>
</feature>
<keyword evidence="3 11" id="KW-0479">Metal-binding</keyword>
<dbReference type="PIRSF" id="PIRSF004682">
    <property type="entry name" value="GmhB"/>
    <property type="match status" value="1"/>
</dbReference>
<feature type="binding site" evidence="9">
    <location>
        <begin position="18"/>
        <end position="21"/>
    </location>
    <ligand>
        <name>substrate</name>
    </ligand>
</feature>
<dbReference type="InterPro" id="IPR036412">
    <property type="entry name" value="HAD-like_sf"/>
</dbReference>
<dbReference type="NCBIfam" id="TIGR01656">
    <property type="entry name" value="Histidinol-ppas"/>
    <property type="match status" value="1"/>
</dbReference>
<dbReference type="InterPro" id="IPR006543">
    <property type="entry name" value="Histidinol-phos"/>
</dbReference>
<dbReference type="PANTHER" id="PTHR42891:SF1">
    <property type="entry name" value="D-GLYCERO-BETA-D-MANNO-HEPTOSE-1,7-BISPHOSPHATE 7-PHOSPHATASE"/>
    <property type="match status" value="1"/>
</dbReference>